<dbReference type="InterPro" id="IPR016162">
    <property type="entry name" value="Ald_DH_N"/>
</dbReference>
<evidence type="ECO:0000256" key="4">
    <source>
        <dbReference type="PIRNR" id="PIRNR036492"/>
    </source>
</evidence>
<dbReference type="Proteomes" id="UP000663879">
    <property type="component" value="Unassembled WGS sequence"/>
</dbReference>
<dbReference type="PROSITE" id="PS00070">
    <property type="entry name" value="ALDEHYDE_DEHYDR_CYS"/>
    <property type="match status" value="1"/>
</dbReference>
<dbReference type="InterPro" id="IPR016160">
    <property type="entry name" value="Ald_DH_CS_CYS"/>
</dbReference>
<dbReference type="PANTHER" id="PTHR43570:SF16">
    <property type="entry name" value="ALDEHYDE DEHYDROGENASE TYPE III, ISOFORM Q"/>
    <property type="match status" value="1"/>
</dbReference>
<dbReference type="FunFam" id="3.40.605.10:FF:000004">
    <property type="entry name" value="Aldehyde dehydrogenase"/>
    <property type="match status" value="1"/>
</dbReference>
<dbReference type="Gene3D" id="3.40.309.10">
    <property type="entry name" value="Aldehyde Dehydrogenase, Chain A, domain 2"/>
    <property type="match status" value="1"/>
</dbReference>
<feature type="active site" evidence="5">
    <location>
        <position position="242"/>
    </location>
</feature>
<dbReference type="GO" id="GO:0006081">
    <property type="term" value="P:aldehyde metabolic process"/>
    <property type="evidence" value="ECO:0007669"/>
    <property type="project" value="InterPro"/>
</dbReference>
<dbReference type="Gene3D" id="3.40.605.10">
    <property type="entry name" value="Aldehyde Dehydrogenase, Chain A, domain 1"/>
    <property type="match status" value="1"/>
</dbReference>
<dbReference type="PANTHER" id="PTHR43570">
    <property type="entry name" value="ALDEHYDE DEHYDROGENASE"/>
    <property type="match status" value="1"/>
</dbReference>
<dbReference type="SUPFAM" id="SSF53720">
    <property type="entry name" value="ALDH-like"/>
    <property type="match status" value="1"/>
</dbReference>
<name>A0A813M5N0_9BILA</name>
<dbReference type="InterPro" id="IPR012394">
    <property type="entry name" value="Aldehyde_DH_NAD(P)"/>
</dbReference>
<protein>
    <recommendedName>
        <fullName evidence="4">Aldehyde dehydrogenase</fullName>
    </recommendedName>
</protein>
<dbReference type="PIRSF" id="PIRSF036492">
    <property type="entry name" value="ALDH"/>
    <property type="match status" value="1"/>
</dbReference>
<evidence type="ECO:0000256" key="6">
    <source>
        <dbReference type="PROSITE-ProRule" id="PRU10007"/>
    </source>
</evidence>
<dbReference type="Pfam" id="PF00171">
    <property type="entry name" value="Aldedh"/>
    <property type="match status" value="1"/>
</dbReference>
<dbReference type="GO" id="GO:0005737">
    <property type="term" value="C:cytoplasm"/>
    <property type="evidence" value="ECO:0007669"/>
    <property type="project" value="TreeGrafter"/>
</dbReference>
<evidence type="ECO:0000256" key="3">
    <source>
        <dbReference type="ARBA" id="ARBA00023027"/>
    </source>
</evidence>
<evidence type="ECO:0000259" key="8">
    <source>
        <dbReference type="Pfam" id="PF00171"/>
    </source>
</evidence>
<keyword evidence="2 4" id="KW-0560">Oxidoreductase</keyword>
<dbReference type="AlphaFoldDB" id="A0A813M5N0"/>
<feature type="active site" evidence="5 6">
    <location>
        <position position="208"/>
    </location>
</feature>
<feature type="domain" description="Aldehyde dehydrogenase" evidence="8">
    <location>
        <begin position="18"/>
        <end position="426"/>
    </location>
</feature>
<dbReference type="InterPro" id="IPR029510">
    <property type="entry name" value="Ald_DH_CS_GLU"/>
</dbReference>
<evidence type="ECO:0000313" key="10">
    <source>
        <dbReference type="Proteomes" id="UP000663879"/>
    </source>
</evidence>
<keyword evidence="10" id="KW-1185">Reference proteome</keyword>
<dbReference type="InterPro" id="IPR016161">
    <property type="entry name" value="Ald_DH/histidinol_DH"/>
</dbReference>
<sequence>MEVIVNTLRKSFATNLTKSYEWRSAQLLAIEKLLDENQTELLDALKQDLNKPNQESIVLEISLIKNGIVHCLKNLKTWVQPQKVNPIFQARAVYSTYIQYQPLGVCLIIGAWNYPLMLTLVPLVGALASGNCAVVKPSELSPNTAKVLEKLLPKYIDSDFVRVVNGGVPETTKLLEQKFDHIFYTGNGTVGRIVMQAAAKHMTPVVLECGGKSPVYIDETADLLVTAKRLAWGKFANAGQTCIAPDYILCTKETQEKILPFLKQVFEEFYGDSVKKSDSYARIVNERHFDRILNLIDQSKVVVGGESDKSQKFIAPTVMFNVTPEDKVMSEEIFGPVLPFITVNNRQEAIDFINSRDKPLALYVFANDDKIYEDFQNNTTSGSFGYNDVLVQVGFECVPFGGVGESGIGNYHGKFSIDTFSHQRAVLKTSFFGDSLSYFRYPPYSESKTNKAIWASSEFKSCNIL</sequence>
<dbReference type="PROSITE" id="PS00687">
    <property type="entry name" value="ALDEHYDE_DEHYDR_GLU"/>
    <property type="match status" value="1"/>
</dbReference>
<evidence type="ECO:0000256" key="7">
    <source>
        <dbReference type="RuleBase" id="RU003345"/>
    </source>
</evidence>
<evidence type="ECO:0000256" key="5">
    <source>
        <dbReference type="PIRSR" id="PIRSR036492-1"/>
    </source>
</evidence>
<evidence type="ECO:0000256" key="1">
    <source>
        <dbReference type="ARBA" id="ARBA00009986"/>
    </source>
</evidence>
<reference evidence="9" key="1">
    <citation type="submission" date="2021-02" db="EMBL/GenBank/DDBJ databases">
        <authorList>
            <person name="Nowell W R."/>
        </authorList>
    </citation>
    <scope>NUCLEOTIDE SEQUENCE</scope>
    <source>
        <strain evidence="9">Ploen Becks lab</strain>
    </source>
</reference>
<dbReference type="FunFam" id="3.40.309.10:FF:000003">
    <property type="entry name" value="Aldehyde dehydrogenase"/>
    <property type="match status" value="1"/>
</dbReference>
<dbReference type="GO" id="GO:0004029">
    <property type="term" value="F:aldehyde dehydrogenase (NAD+) activity"/>
    <property type="evidence" value="ECO:0007669"/>
    <property type="project" value="TreeGrafter"/>
</dbReference>
<gene>
    <name evidence="9" type="ORF">OXX778_LOCUS13</name>
</gene>
<comment type="caution">
    <text evidence="9">The sequence shown here is derived from an EMBL/GenBank/DDBJ whole genome shotgun (WGS) entry which is preliminary data.</text>
</comment>
<dbReference type="OrthoDB" id="440325at2759"/>
<evidence type="ECO:0000256" key="2">
    <source>
        <dbReference type="ARBA" id="ARBA00023002"/>
    </source>
</evidence>
<proteinExistence type="inferred from homology"/>
<comment type="similarity">
    <text evidence="1 4 7">Belongs to the aldehyde dehydrogenase family.</text>
</comment>
<dbReference type="InterPro" id="IPR016163">
    <property type="entry name" value="Ald_DH_C"/>
</dbReference>
<organism evidence="9 10">
    <name type="scientific">Brachionus calyciflorus</name>
    <dbReference type="NCBI Taxonomy" id="104777"/>
    <lineage>
        <taxon>Eukaryota</taxon>
        <taxon>Metazoa</taxon>
        <taxon>Spiralia</taxon>
        <taxon>Gnathifera</taxon>
        <taxon>Rotifera</taxon>
        <taxon>Eurotatoria</taxon>
        <taxon>Monogononta</taxon>
        <taxon>Pseudotrocha</taxon>
        <taxon>Ploima</taxon>
        <taxon>Brachionidae</taxon>
        <taxon>Brachionus</taxon>
    </lineage>
</organism>
<keyword evidence="3" id="KW-0520">NAD</keyword>
<dbReference type="EMBL" id="CAJNOC010000001">
    <property type="protein sequence ID" value="CAF0702827.1"/>
    <property type="molecule type" value="Genomic_DNA"/>
</dbReference>
<dbReference type="InterPro" id="IPR015590">
    <property type="entry name" value="Aldehyde_DH_dom"/>
</dbReference>
<accession>A0A813M5N0</accession>
<evidence type="ECO:0000313" key="9">
    <source>
        <dbReference type="EMBL" id="CAF0702827.1"/>
    </source>
</evidence>